<dbReference type="PANTHER" id="PTHR45649">
    <property type="entry name" value="AMINO-ACID PERMEASE BAT1"/>
    <property type="match status" value="1"/>
</dbReference>
<feature type="transmembrane region" description="Helical" evidence="7">
    <location>
        <begin position="177"/>
        <end position="201"/>
    </location>
</feature>
<feature type="transmembrane region" description="Helical" evidence="7">
    <location>
        <begin position="141"/>
        <end position="165"/>
    </location>
</feature>
<dbReference type="EMBL" id="JAVFKD010000012">
    <property type="protein sequence ID" value="KAK5993514.1"/>
    <property type="molecule type" value="Genomic_DNA"/>
</dbReference>
<organism evidence="8 9">
    <name type="scientific">Cladobotryum mycophilum</name>
    <dbReference type="NCBI Taxonomy" id="491253"/>
    <lineage>
        <taxon>Eukaryota</taxon>
        <taxon>Fungi</taxon>
        <taxon>Dikarya</taxon>
        <taxon>Ascomycota</taxon>
        <taxon>Pezizomycotina</taxon>
        <taxon>Sordariomycetes</taxon>
        <taxon>Hypocreomycetidae</taxon>
        <taxon>Hypocreales</taxon>
        <taxon>Hypocreaceae</taxon>
        <taxon>Cladobotryum</taxon>
    </lineage>
</organism>
<dbReference type="Pfam" id="PF13520">
    <property type="entry name" value="AA_permease_2"/>
    <property type="match status" value="1"/>
</dbReference>
<evidence type="ECO:0000256" key="2">
    <source>
        <dbReference type="ARBA" id="ARBA00022448"/>
    </source>
</evidence>
<evidence type="ECO:0000256" key="4">
    <source>
        <dbReference type="ARBA" id="ARBA00022989"/>
    </source>
</evidence>
<name>A0ABR0SN83_9HYPO</name>
<evidence type="ECO:0000256" key="5">
    <source>
        <dbReference type="ARBA" id="ARBA00023136"/>
    </source>
</evidence>
<evidence type="ECO:0000313" key="8">
    <source>
        <dbReference type="EMBL" id="KAK5993514.1"/>
    </source>
</evidence>
<comment type="subcellular location">
    <subcellularLocation>
        <location evidence="1">Membrane</location>
        <topology evidence="1">Multi-pass membrane protein</topology>
    </subcellularLocation>
</comment>
<protein>
    <submittedName>
        <fullName evidence="8">Amino-acid permease BAT1-like protein</fullName>
    </submittedName>
</protein>
<keyword evidence="4 7" id="KW-1133">Transmembrane helix</keyword>
<gene>
    <name evidence="8" type="ORF">PT974_06946</name>
</gene>
<keyword evidence="5 7" id="KW-0472">Membrane</keyword>
<feature type="transmembrane region" description="Helical" evidence="7">
    <location>
        <begin position="321"/>
        <end position="339"/>
    </location>
</feature>
<evidence type="ECO:0000256" key="1">
    <source>
        <dbReference type="ARBA" id="ARBA00004141"/>
    </source>
</evidence>
<feature type="region of interest" description="Disordered" evidence="6">
    <location>
        <begin position="1"/>
        <end position="36"/>
    </location>
</feature>
<evidence type="ECO:0000313" key="9">
    <source>
        <dbReference type="Proteomes" id="UP001338125"/>
    </source>
</evidence>
<dbReference type="PANTHER" id="PTHR45649:SF1">
    <property type="entry name" value="TRANSPORTER, PUTATIVE (EUROFUNG)-RELATED"/>
    <property type="match status" value="1"/>
</dbReference>
<dbReference type="InterPro" id="IPR002293">
    <property type="entry name" value="AA/rel_permease1"/>
</dbReference>
<comment type="caution">
    <text evidence="8">The sequence shown here is derived from an EMBL/GenBank/DDBJ whole genome shotgun (WGS) entry which is preliminary data.</text>
</comment>
<keyword evidence="3 7" id="KW-0812">Transmembrane</keyword>
<feature type="transmembrane region" description="Helical" evidence="7">
    <location>
        <begin position="265"/>
        <end position="284"/>
    </location>
</feature>
<feature type="transmembrane region" description="Helical" evidence="7">
    <location>
        <begin position="222"/>
        <end position="245"/>
    </location>
</feature>
<sequence>MSRRTQSGIQGMHPAIQQPTPGIPVTPEAPDHRREPANQQTLTAAGKNAGYYTGGPFPLAGRLRWEDCPTLSVTGSIPIFQVRSPALVSDLMKNLDIQIRNMDSVESKTGHHDATKLPSRADRDVAILARMGKKQVLKRNFGFLSMLSFTCTILATWEGVLVLFATGFENGGPAGLVYQYILVWGGVFCSFVSIAELASMAPTAGGQYHWVSMLAPRSMRNFLSYITGWMTVLAWIAIIATGAFLTASMIQALCLINWEGYANHAHPYQVTLITWAFIIACLFFNTAIGGLLPKVEGAFLILHILGFFPPTAPVQASTMNYSSLVFGATVLYSIVYYFVWGKKQYNGPIVEISI</sequence>
<proteinExistence type="predicted"/>
<dbReference type="Proteomes" id="UP001338125">
    <property type="component" value="Unassembled WGS sequence"/>
</dbReference>
<accession>A0ABR0SN83</accession>
<keyword evidence="2" id="KW-0813">Transport</keyword>
<dbReference type="Gene3D" id="1.20.1740.10">
    <property type="entry name" value="Amino acid/polyamine transporter I"/>
    <property type="match status" value="1"/>
</dbReference>
<evidence type="ECO:0000256" key="7">
    <source>
        <dbReference type="SAM" id="Phobius"/>
    </source>
</evidence>
<keyword evidence="9" id="KW-1185">Reference proteome</keyword>
<reference evidence="8 9" key="1">
    <citation type="submission" date="2024-01" db="EMBL/GenBank/DDBJ databases">
        <title>Complete genome of Cladobotryum mycophilum ATHUM6906.</title>
        <authorList>
            <person name="Christinaki A.C."/>
            <person name="Myridakis A.I."/>
            <person name="Kouvelis V.N."/>
        </authorList>
    </citation>
    <scope>NUCLEOTIDE SEQUENCE [LARGE SCALE GENOMIC DNA]</scope>
    <source>
        <strain evidence="8 9">ATHUM6906</strain>
    </source>
</reference>
<evidence type="ECO:0000256" key="3">
    <source>
        <dbReference type="ARBA" id="ARBA00022692"/>
    </source>
</evidence>
<evidence type="ECO:0000256" key="6">
    <source>
        <dbReference type="SAM" id="MobiDB-lite"/>
    </source>
</evidence>